<evidence type="ECO:0000313" key="3">
    <source>
        <dbReference type="Proteomes" id="UP000091897"/>
    </source>
</evidence>
<gene>
    <name evidence="1" type="ORF">BAU06_07015</name>
    <name evidence="2" type="ORF">BAU08_07270</name>
</gene>
<keyword evidence="3" id="KW-1185">Reference proteome</keyword>
<reference evidence="3 4" key="1">
    <citation type="submission" date="2016-06" db="EMBL/GenBank/DDBJ databases">
        <title>Complete genome sequences of Bordetella bronchialis and Bordetella flabilis.</title>
        <authorList>
            <person name="LiPuma J.J."/>
            <person name="Spilker T."/>
        </authorList>
    </citation>
    <scope>NUCLEOTIDE SEQUENCE [LARGE SCALE GENOMIC DNA]</scope>
    <source>
        <strain evidence="2 4">AU17976</strain>
        <strain evidence="1 3">AU3182</strain>
    </source>
</reference>
<organism evidence="2 4">
    <name type="scientific">Bordetella bronchialis</name>
    <dbReference type="NCBI Taxonomy" id="463025"/>
    <lineage>
        <taxon>Bacteria</taxon>
        <taxon>Pseudomonadati</taxon>
        <taxon>Pseudomonadota</taxon>
        <taxon>Betaproteobacteria</taxon>
        <taxon>Burkholderiales</taxon>
        <taxon>Alcaligenaceae</taxon>
        <taxon>Bordetella</taxon>
    </lineage>
</organism>
<evidence type="ECO:0000313" key="1">
    <source>
        <dbReference type="EMBL" id="ANN66076.1"/>
    </source>
</evidence>
<dbReference type="Proteomes" id="UP000091897">
    <property type="component" value="Chromosome"/>
</dbReference>
<protein>
    <recommendedName>
        <fullName evidence="5">Cysteine dioxygenase</fullName>
    </recommendedName>
</protein>
<evidence type="ECO:0000313" key="4">
    <source>
        <dbReference type="Proteomes" id="UP000092213"/>
    </source>
</evidence>
<dbReference type="Proteomes" id="UP000092213">
    <property type="component" value="Chromosome"/>
</dbReference>
<dbReference type="InterPro" id="IPR011051">
    <property type="entry name" value="RmlC_Cupin_sf"/>
</dbReference>
<dbReference type="RefSeq" id="WP_066346161.1">
    <property type="nucleotide sequence ID" value="NZ_CBCSFJ010000040.1"/>
</dbReference>
<dbReference type="KEGG" id="bbro:BAU06_07015"/>
<dbReference type="AlphaFoldDB" id="A0A193FFV9"/>
<dbReference type="Gene3D" id="2.60.120.10">
    <property type="entry name" value="Jelly Rolls"/>
    <property type="match status" value="1"/>
</dbReference>
<accession>A0A193FFV9</accession>
<dbReference type="InterPro" id="IPR014710">
    <property type="entry name" value="RmlC-like_jellyroll"/>
</dbReference>
<name>A0A193FFV9_9BORD</name>
<dbReference type="SUPFAM" id="SSF51182">
    <property type="entry name" value="RmlC-like cupins"/>
    <property type="match status" value="1"/>
</dbReference>
<evidence type="ECO:0000313" key="2">
    <source>
        <dbReference type="EMBL" id="ANN71162.1"/>
    </source>
</evidence>
<dbReference type="OrthoDB" id="7059163at2"/>
<dbReference type="EMBL" id="CP016171">
    <property type="protein sequence ID" value="ANN71162.1"/>
    <property type="molecule type" value="Genomic_DNA"/>
</dbReference>
<evidence type="ECO:0008006" key="5">
    <source>
        <dbReference type="Google" id="ProtNLM"/>
    </source>
</evidence>
<dbReference type="STRING" id="463025.BAU08_07270"/>
<proteinExistence type="predicted"/>
<sequence length="195" mass="21691">MGSPHPHQNDIAQAIGNIKDTVRTQGLNRGSLDDVLRTVVGLASHRDWWDAGRYPAPEGDERQARYLISEDDDHGYALYLNVMRPGKKIVPHNHTTWACIAAVEGVEYNYVYDRLDDGKQPGVGRLAKKDTVVVEPGTGIALMPDDIHAVEIRGDSVIRHLHMYGRALETLTERLAFDLDAGTCKVMPIGVQTRR</sequence>
<dbReference type="EMBL" id="CP016170">
    <property type="protein sequence ID" value="ANN66076.1"/>
    <property type="molecule type" value="Genomic_DNA"/>
</dbReference>